<keyword evidence="4 6" id="KW-0472">Membrane</keyword>
<feature type="chain" id="PRO_5047522974" description="Mid2 domain-containing protein" evidence="7">
    <location>
        <begin position="22"/>
        <end position="274"/>
    </location>
</feature>
<comment type="caution">
    <text evidence="8">The sequence shown here is derived from an EMBL/GenBank/DDBJ whole genome shotgun (WGS) entry which is preliminary data.</text>
</comment>
<evidence type="ECO:0000256" key="1">
    <source>
        <dbReference type="ARBA" id="ARBA00004167"/>
    </source>
</evidence>
<feature type="transmembrane region" description="Helical" evidence="6">
    <location>
        <begin position="191"/>
        <end position="212"/>
    </location>
</feature>
<evidence type="ECO:0000313" key="8">
    <source>
        <dbReference type="EMBL" id="KAL2801638.1"/>
    </source>
</evidence>
<evidence type="ECO:0000256" key="7">
    <source>
        <dbReference type="SAM" id="SignalP"/>
    </source>
</evidence>
<reference evidence="8 9" key="1">
    <citation type="submission" date="2024-07" db="EMBL/GenBank/DDBJ databases">
        <title>Section-level genome sequencing and comparative genomics of Aspergillus sections Usti and Cavernicolus.</title>
        <authorList>
            <consortium name="Lawrence Berkeley National Laboratory"/>
            <person name="Nybo J.L."/>
            <person name="Vesth T.C."/>
            <person name="Theobald S."/>
            <person name="Frisvad J.C."/>
            <person name="Larsen T.O."/>
            <person name="Kjaerboelling I."/>
            <person name="Rothschild-Mancinelli K."/>
            <person name="Lyhne E.K."/>
            <person name="Kogle M.E."/>
            <person name="Barry K."/>
            <person name="Clum A."/>
            <person name="Na H."/>
            <person name="Ledsgaard L."/>
            <person name="Lin J."/>
            <person name="Lipzen A."/>
            <person name="Kuo A."/>
            <person name="Riley R."/>
            <person name="Mondo S."/>
            <person name="Labutti K."/>
            <person name="Haridas S."/>
            <person name="Pangalinan J."/>
            <person name="Salamov A.A."/>
            <person name="Simmons B.A."/>
            <person name="Magnuson J.K."/>
            <person name="Chen J."/>
            <person name="Drula E."/>
            <person name="Henrissat B."/>
            <person name="Wiebenga A."/>
            <person name="Lubbers R.J."/>
            <person name="Gomes A.C."/>
            <person name="Makela M.R."/>
            <person name="Stajich J."/>
            <person name="Grigoriev I.V."/>
            <person name="Mortensen U.H."/>
            <person name="De Vries R.P."/>
            <person name="Baker S.E."/>
            <person name="Andersen M.R."/>
        </authorList>
    </citation>
    <scope>NUCLEOTIDE SEQUENCE [LARGE SCALE GENOMIC DNA]</scope>
    <source>
        <strain evidence="8 9">CBS 588.65</strain>
    </source>
</reference>
<comment type="subcellular location">
    <subcellularLocation>
        <location evidence="1">Membrane</location>
        <topology evidence="1">Single-pass membrane protein</topology>
    </subcellularLocation>
</comment>
<dbReference type="PANTHER" id="PTHR15549">
    <property type="entry name" value="PAIRED IMMUNOGLOBULIN-LIKE TYPE 2 RECEPTOR"/>
    <property type="match status" value="1"/>
</dbReference>
<evidence type="ECO:0000256" key="5">
    <source>
        <dbReference type="SAM" id="MobiDB-lite"/>
    </source>
</evidence>
<feature type="compositionally biased region" description="Low complexity" evidence="5">
    <location>
        <begin position="136"/>
        <end position="166"/>
    </location>
</feature>
<protein>
    <recommendedName>
        <fullName evidence="10">Mid2 domain-containing protein</fullName>
    </recommendedName>
</protein>
<keyword evidence="3 6" id="KW-1133">Transmembrane helix</keyword>
<feature type="compositionally biased region" description="Polar residues" evidence="5">
    <location>
        <begin position="172"/>
        <end position="182"/>
    </location>
</feature>
<feature type="signal peptide" evidence="7">
    <location>
        <begin position="1"/>
        <end position="21"/>
    </location>
</feature>
<proteinExistence type="predicted"/>
<evidence type="ECO:0000256" key="2">
    <source>
        <dbReference type="ARBA" id="ARBA00022692"/>
    </source>
</evidence>
<evidence type="ECO:0000256" key="6">
    <source>
        <dbReference type="SAM" id="Phobius"/>
    </source>
</evidence>
<evidence type="ECO:0008006" key="10">
    <source>
        <dbReference type="Google" id="ProtNLM"/>
    </source>
</evidence>
<sequence>MSPNVCYLLNILVFCSLLSAGFNITYPQSGDTVSIYHGIEQPGITMTWTYNATDDITIPLSIYYIEMGPRAEEVPSQIWRNVNITLEEFNIQTDFGVAPGYLIRVVRLSESWSVYFDLSFDGSDETETKTVTLSPSATTSREATLASSTTASTTLTTTQSTSVSSTPIPSEAESTFDTHTSNGGLGTGAKVGIGLGIGAAIIIGVIVGIFVMRLKRRHPHAINSEDNADSLPHNNGVKANPEARIKEEAPHELDGTNNMKFELPGHEAAREMVG</sequence>
<evidence type="ECO:0000256" key="3">
    <source>
        <dbReference type="ARBA" id="ARBA00022989"/>
    </source>
</evidence>
<keyword evidence="2 6" id="KW-0812">Transmembrane</keyword>
<gene>
    <name evidence="8" type="ORF">BJX63DRAFT_416895</name>
</gene>
<feature type="region of interest" description="Disordered" evidence="5">
    <location>
        <begin position="131"/>
        <end position="183"/>
    </location>
</feature>
<dbReference type="Proteomes" id="UP001610334">
    <property type="component" value="Unassembled WGS sequence"/>
</dbReference>
<dbReference type="InterPro" id="IPR051694">
    <property type="entry name" value="Immunoregulatory_rcpt-like"/>
</dbReference>
<accession>A0ABR4GRD4</accession>
<keyword evidence="9" id="KW-1185">Reference proteome</keyword>
<dbReference type="PANTHER" id="PTHR15549:SF30">
    <property type="entry name" value="MID2 DOMAIN-CONTAINING PROTEIN"/>
    <property type="match status" value="1"/>
</dbReference>
<keyword evidence="7" id="KW-0732">Signal</keyword>
<dbReference type="EMBL" id="JBFXLT010000282">
    <property type="protein sequence ID" value="KAL2801638.1"/>
    <property type="molecule type" value="Genomic_DNA"/>
</dbReference>
<evidence type="ECO:0000313" key="9">
    <source>
        <dbReference type="Proteomes" id="UP001610334"/>
    </source>
</evidence>
<evidence type="ECO:0000256" key="4">
    <source>
        <dbReference type="ARBA" id="ARBA00023136"/>
    </source>
</evidence>
<name>A0ABR4GRD4_9EURO</name>
<organism evidence="8 9">
    <name type="scientific">Aspergillus granulosus</name>
    <dbReference type="NCBI Taxonomy" id="176169"/>
    <lineage>
        <taxon>Eukaryota</taxon>
        <taxon>Fungi</taxon>
        <taxon>Dikarya</taxon>
        <taxon>Ascomycota</taxon>
        <taxon>Pezizomycotina</taxon>
        <taxon>Eurotiomycetes</taxon>
        <taxon>Eurotiomycetidae</taxon>
        <taxon>Eurotiales</taxon>
        <taxon>Aspergillaceae</taxon>
        <taxon>Aspergillus</taxon>
        <taxon>Aspergillus subgen. Nidulantes</taxon>
    </lineage>
</organism>